<protein>
    <submittedName>
        <fullName evidence="1">Uncharacterized protein</fullName>
    </submittedName>
</protein>
<organism evidence="1 2">
    <name type="scientific">Peteryoungia aggregata LMG 23059</name>
    <dbReference type="NCBI Taxonomy" id="1368425"/>
    <lineage>
        <taxon>Bacteria</taxon>
        <taxon>Pseudomonadati</taxon>
        <taxon>Pseudomonadota</taxon>
        <taxon>Alphaproteobacteria</taxon>
        <taxon>Hyphomicrobiales</taxon>
        <taxon>Rhizobiaceae</taxon>
        <taxon>Peteryoungia</taxon>
    </lineage>
</organism>
<name>A0ABU0GDC2_9HYPH</name>
<reference evidence="1 2" key="1">
    <citation type="submission" date="2023-07" db="EMBL/GenBank/DDBJ databases">
        <title>Genomic Encyclopedia of Type Strains, Phase IV (KMG-IV): sequencing the most valuable type-strain genomes for metagenomic binning, comparative biology and taxonomic classification.</title>
        <authorList>
            <person name="Goeker M."/>
        </authorList>
    </citation>
    <scope>NUCLEOTIDE SEQUENCE [LARGE SCALE GENOMIC DNA]</scope>
    <source>
        <strain evidence="1 2">DSM 1111</strain>
    </source>
</reference>
<dbReference type="RefSeq" id="WP_307377125.1">
    <property type="nucleotide sequence ID" value="NZ_JAUSUW010000019.1"/>
</dbReference>
<dbReference type="EMBL" id="JAUSUW010000019">
    <property type="protein sequence ID" value="MDQ0423350.1"/>
    <property type="molecule type" value="Genomic_DNA"/>
</dbReference>
<gene>
    <name evidence="1" type="ORF">J2045_004402</name>
</gene>
<dbReference type="Proteomes" id="UP001238496">
    <property type="component" value="Unassembled WGS sequence"/>
</dbReference>
<evidence type="ECO:0000313" key="2">
    <source>
        <dbReference type="Proteomes" id="UP001238496"/>
    </source>
</evidence>
<sequence length="92" mass="10336">MAERRMQITNVAQTELRGHSFVTFDVAMNGHVISTVDAPRLSGRILWSHAAIHGFGDFDCGERTLLEAEVDRVLEPASPLTWVMGKCMTRRH</sequence>
<proteinExistence type="predicted"/>
<comment type="caution">
    <text evidence="1">The sequence shown here is derived from an EMBL/GenBank/DDBJ whole genome shotgun (WGS) entry which is preliminary data.</text>
</comment>
<keyword evidence="2" id="KW-1185">Reference proteome</keyword>
<evidence type="ECO:0000313" key="1">
    <source>
        <dbReference type="EMBL" id="MDQ0423350.1"/>
    </source>
</evidence>
<accession>A0ABU0GDC2</accession>